<evidence type="ECO:0000313" key="2">
    <source>
        <dbReference type="Proteomes" id="UP001164539"/>
    </source>
</evidence>
<organism evidence="1 2">
    <name type="scientific">Melia azedarach</name>
    <name type="common">Chinaberry tree</name>
    <dbReference type="NCBI Taxonomy" id="155640"/>
    <lineage>
        <taxon>Eukaryota</taxon>
        <taxon>Viridiplantae</taxon>
        <taxon>Streptophyta</taxon>
        <taxon>Embryophyta</taxon>
        <taxon>Tracheophyta</taxon>
        <taxon>Spermatophyta</taxon>
        <taxon>Magnoliopsida</taxon>
        <taxon>eudicotyledons</taxon>
        <taxon>Gunneridae</taxon>
        <taxon>Pentapetalae</taxon>
        <taxon>rosids</taxon>
        <taxon>malvids</taxon>
        <taxon>Sapindales</taxon>
        <taxon>Meliaceae</taxon>
        <taxon>Melia</taxon>
    </lineage>
</organism>
<comment type="caution">
    <text evidence="1">The sequence shown here is derived from an EMBL/GenBank/DDBJ whole genome shotgun (WGS) entry which is preliminary data.</text>
</comment>
<dbReference type="Proteomes" id="UP001164539">
    <property type="component" value="Chromosome 4"/>
</dbReference>
<accession>A0ACC1YAF7</accession>
<dbReference type="EMBL" id="CM051397">
    <property type="protein sequence ID" value="KAJ4719550.1"/>
    <property type="molecule type" value="Genomic_DNA"/>
</dbReference>
<gene>
    <name evidence="1" type="ORF">OWV82_007514</name>
</gene>
<proteinExistence type="predicted"/>
<keyword evidence="2" id="KW-1185">Reference proteome</keyword>
<sequence length="311" mass="34948">MYSAISWQVGRELVASGKEAEFAIRRRRALKRVDKELSRGNFKTALSLVKQLQRNPAGGLRGFGAVKQVPKRVTSLNELELDSKELLPLQSLLASVMESIERCNFFDSFDEAASDRVESLTEDESYGSLNEKDHSMCMQHEAGHFLVGYLLGVLPKGYNVPSIEALRQEESAVGSVQFIGFEFLKEIALARRLRRTYTAQGDVQTKRHTISSKTLSNFSCVILGGLVAEHIAFGHSEGHYADIDKLEYLFRWLGYKRSEVDSRVQWAALNTVLISFQHIEVRSRLAEAMSLGRSVGFCIDTIESALYGREM</sequence>
<evidence type="ECO:0000313" key="1">
    <source>
        <dbReference type="EMBL" id="KAJ4719550.1"/>
    </source>
</evidence>
<name>A0ACC1YAF7_MELAZ</name>
<reference evidence="1 2" key="1">
    <citation type="journal article" date="2023" name="Science">
        <title>Complex scaffold remodeling in plant triterpene biosynthesis.</title>
        <authorList>
            <person name="De La Pena R."/>
            <person name="Hodgson H."/>
            <person name="Liu J.C."/>
            <person name="Stephenson M.J."/>
            <person name="Martin A.C."/>
            <person name="Owen C."/>
            <person name="Harkess A."/>
            <person name="Leebens-Mack J."/>
            <person name="Jimenez L.E."/>
            <person name="Osbourn A."/>
            <person name="Sattely E.S."/>
        </authorList>
    </citation>
    <scope>NUCLEOTIDE SEQUENCE [LARGE SCALE GENOMIC DNA]</scope>
    <source>
        <strain evidence="2">cv. JPN11</strain>
        <tissue evidence="1">Leaf</tissue>
    </source>
</reference>
<protein>
    <submittedName>
        <fullName evidence="1">Stress regulated protein</fullName>
    </submittedName>
</protein>